<dbReference type="RefSeq" id="WP_107214399.1">
    <property type="nucleotide sequence ID" value="NZ_KZ686268.1"/>
</dbReference>
<protein>
    <recommendedName>
        <fullName evidence="1">DUF5689 domain-containing protein</fullName>
    </recommendedName>
</protein>
<accession>A0A2T3HPB2</accession>
<dbReference type="PROSITE" id="PS51257">
    <property type="entry name" value="PROKAR_LIPOPROTEIN"/>
    <property type="match status" value="1"/>
</dbReference>
<reference evidence="2 3" key="1">
    <citation type="submission" date="2018-03" db="EMBL/GenBank/DDBJ databases">
        <authorList>
            <person name="Keele B.F."/>
        </authorList>
    </citation>
    <scope>NUCLEOTIDE SEQUENCE [LARGE SCALE GENOMIC DNA]</scope>
    <source>
        <strain evidence="2 3">YL28-9</strain>
    </source>
</reference>
<keyword evidence="3" id="KW-1185">Reference proteome</keyword>
<dbReference type="Pfam" id="PF18942">
    <property type="entry name" value="DUF5689"/>
    <property type="match status" value="1"/>
</dbReference>
<dbReference type="Proteomes" id="UP000240912">
    <property type="component" value="Unassembled WGS sequence"/>
</dbReference>
<dbReference type="EMBL" id="PYLS01000004">
    <property type="protein sequence ID" value="PST84300.1"/>
    <property type="molecule type" value="Genomic_DNA"/>
</dbReference>
<evidence type="ECO:0000313" key="2">
    <source>
        <dbReference type="EMBL" id="PST84300.1"/>
    </source>
</evidence>
<sequence length="511" mass="54457">MNTILKPYFFVICLLAVLGACKRDDDFVISTPSPFISNLDLRKLHRGGDVTLTKNMTGQATIVAGQVTSDHSGKNLPEGLLFIQNVRKVSATIDSIRGMAVNIGAAAASYVPGDSVHINIEGGVLKRVNGILQITGLPASNVQKVATGVNVIMTPVSAVTMLAKPENFEGLFGVVYNSNFEPNIGVERIEGVKVFNEGSGNMQMNVSSTADFKTEFLPYSANVQGIIIPSASTGIPQIWPRVKADFVATSIVVDPTVPLGPNPAIITGYLADPEGSDANHEYIQLMATQDLDFRQKPFCLITTNNAGASTPTGPPVNGWATGGLRTYKFNITRGTVAKGKFFYVGGYKLIAGANSTDISRANWVVSKLYSNVDGDDGIGDKTSNLLANSGNAAGMAVFATTTVDRNTVPSDVAFFSGTGNAFAEGYGYAIVDNDYYKRFNGATFQPFYRQGNNTGKIGANPEPYQFSFLGGVYNATTKTWTTRRTHKTVAVSKSADLAVIQEVTGATRVTN</sequence>
<dbReference type="InterPro" id="IPR043744">
    <property type="entry name" value="DUF5689"/>
</dbReference>
<gene>
    <name evidence="2" type="ORF">C7T94_06180</name>
</gene>
<feature type="domain" description="DUF5689" evidence="1">
    <location>
        <begin position="40"/>
        <end position="245"/>
    </location>
</feature>
<dbReference type="AlphaFoldDB" id="A0A2T3HPB2"/>
<evidence type="ECO:0000313" key="3">
    <source>
        <dbReference type="Proteomes" id="UP000240912"/>
    </source>
</evidence>
<evidence type="ECO:0000259" key="1">
    <source>
        <dbReference type="Pfam" id="PF18942"/>
    </source>
</evidence>
<organism evidence="2 3">
    <name type="scientific">Pedobacter yulinensis</name>
    <dbReference type="NCBI Taxonomy" id="2126353"/>
    <lineage>
        <taxon>Bacteria</taxon>
        <taxon>Pseudomonadati</taxon>
        <taxon>Bacteroidota</taxon>
        <taxon>Sphingobacteriia</taxon>
        <taxon>Sphingobacteriales</taxon>
        <taxon>Sphingobacteriaceae</taxon>
        <taxon>Pedobacter</taxon>
    </lineage>
</organism>
<comment type="caution">
    <text evidence="2">The sequence shown here is derived from an EMBL/GenBank/DDBJ whole genome shotgun (WGS) entry which is preliminary data.</text>
</comment>
<dbReference type="OrthoDB" id="1111074at2"/>
<name>A0A2T3HPB2_9SPHI</name>
<proteinExistence type="predicted"/>